<sequence>MKDIEFSKKIIGIDIYKVKNMYSLQTSQEKYVAKILLYLGIKNTKTMSTLLASYFKFCLVQYLKCFIDANFIRNLNKRKSLIGYVFILLGRLINWKPTISLSITKNKYIIAIKATQGVV</sequence>
<accession>A0A7I4F3K6</accession>
<name>A0A7I4F3K6_PHYPA</name>
<proteinExistence type="predicted"/>
<evidence type="ECO:0000313" key="1">
    <source>
        <dbReference type="EnsemblPlants" id="Pp3c14_13450V3.2"/>
    </source>
</evidence>
<reference evidence="1 2" key="1">
    <citation type="journal article" date="2008" name="Science">
        <title>The Physcomitrella genome reveals evolutionary insights into the conquest of land by plants.</title>
        <authorList>
            <person name="Rensing S."/>
            <person name="Lang D."/>
            <person name="Zimmer A."/>
            <person name="Terry A."/>
            <person name="Salamov A."/>
            <person name="Shapiro H."/>
            <person name="Nishiyama T."/>
            <person name="Perroud P.-F."/>
            <person name="Lindquist E."/>
            <person name="Kamisugi Y."/>
            <person name="Tanahashi T."/>
            <person name="Sakakibara K."/>
            <person name="Fujita T."/>
            <person name="Oishi K."/>
            <person name="Shin-I T."/>
            <person name="Kuroki Y."/>
            <person name="Toyoda A."/>
            <person name="Suzuki Y."/>
            <person name="Hashimoto A."/>
            <person name="Yamaguchi K."/>
            <person name="Sugano A."/>
            <person name="Kohara Y."/>
            <person name="Fujiyama A."/>
            <person name="Anterola A."/>
            <person name="Aoki S."/>
            <person name="Ashton N."/>
            <person name="Barbazuk W.B."/>
            <person name="Barker E."/>
            <person name="Bennetzen J."/>
            <person name="Bezanilla M."/>
            <person name="Blankenship R."/>
            <person name="Cho S.H."/>
            <person name="Dutcher S."/>
            <person name="Estelle M."/>
            <person name="Fawcett J.A."/>
            <person name="Gundlach H."/>
            <person name="Hanada K."/>
            <person name="Heyl A."/>
            <person name="Hicks K.A."/>
            <person name="Hugh J."/>
            <person name="Lohr M."/>
            <person name="Mayer K."/>
            <person name="Melkozernov A."/>
            <person name="Murata T."/>
            <person name="Nelson D."/>
            <person name="Pils B."/>
            <person name="Prigge M."/>
            <person name="Reiss B."/>
            <person name="Renner T."/>
            <person name="Rombauts S."/>
            <person name="Rushton P."/>
            <person name="Sanderfoot A."/>
            <person name="Schween G."/>
            <person name="Shiu S.-H."/>
            <person name="Stueber K."/>
            <person name="Theodoulou F.L."/>
            <person name="Tu H."/>
            <person name="Van de Peer Y."/>
            <person name="Verrier P.J."/>
            <person name="Waters E."/>
            <person name="Wood A."/>
            <person name="Yang L."/>
            <person name="Cove D."/>
            <person name="Cuming A."/>
            <person name="Hasebe M."/>
            <person name="Lucas S."/>
            <person name="Mishler D.B."/>
            <person name="Reski R."/>
            <person name="Grigoriev I."/>
            <person name="Quatrano R.S."/>
            <person name="Boore J.L."/>
        </authorList>
    </citation>
    <scope>NUCLEOTIDE SEQUENCE [LARGE SCALE GENOMIC DNA]</scope>
    <source>
        <strain evidence="1 2">cv. Gransden 2004</strain>
    </source>
</reference>
<dbReference type="Gramene" id="Pp3c14_13450V3.2">
    <property type="protein sequence ID" value="Pp3c14_13450V3.2"/>
    <property type="gene ID" value="Pp3c14_13450"/>
</dbReference>
<evidence type="ECO:0008006" key="3">
    <source>
        <dbReference type="Google" id="ProtNLM"/>
    </source>
</evidence>
<dbReference type="EnsemblPlants" id="Pp3c14_13450V3.2">
    <property type="protein sequence ID" value="Pp3c14_13450V3.2"/>
    <property type="gene ID" value="Pp3c14_13450"/>
</dbReference>
<dbReference type="Proteomes" id="UP000006727">
    <property type="component" value="Chromosome 14"/>
</dbReference>
<protein>
    <recommendedName>
        <fullName evidence="3">Reverse transcriptase Ty1/copia-type domain-containing protein</fullName>
    </recommendedName>
</protein>
<reference evidence="1" key="3">
    <citation type="submission" date="2020-12" db="UniProtKB">
        <authorList>
            <consortium name="EnsemblPlants"/>
        </authorList>
    </citation>
    <scope>IDENTIFICATION</scope>
</reference>
<reference evidence="1 2" key="2">
    <citation type="journal article" date="2018" name="Plant J.">
        <title>The Physcomitrella patens chromosome-scale assembly reveals moss genome structure and evolution.</title>
        <authorList>
            <person name="Lang D."/>
            <person name="Ullrich K.K."/>
            <person name="Murat F."/>
            <person name="Fuchs J."/>
            <person name="Jenkins J."/>
            <person name="Haas F.B."/>
            <person name="Piednoel M."/>
            <person name="Gundlach H."/>
            <person name="Van Bel M."/>
            <person name="Meyberg R."/>
            <person name="Vives C."/>
            <person name="Morata J."/>
            <person name="Symeonidi A."/>
            <person name="Hiss M."/>
            <person name="Muchero W."/>
            <person name="Kamisugi Y."/>
            <person name="Saleh O."/>
            <person name="Blanc G."/>
            <person name="Decker E.L."/>
            <person name="van Gessel N."/>
            <person name="Grimwood J."/>
            <person name="Hayes R.D."/>
            <person name="Graham S.W."/>
            <person name="Gunter L.E."/>
            <person name="McDaniel S.F."/>
            <person name="Hoernstein S.N.W."/>
            <person name="Larsson A."/>
            <person name="Li F.W."/>
            <person name="Perroud P.F."/>
            <person name="Phillips J."/>
            <person name="Ranjan P."/>
            <person name="Rokshar D.S."/>
            <person name="Rothfels C.J."/>
            <person name="Schneider L."/>
            <person name="Shu S."/>
            <person name="Stevenson D.W."/>
            <person name="Thummler F."/>
            <person name="Tillich M."/>
            <person name="Villarreal Aguilar J.C."/>
            <person name="Widiez T."/>
            <person name="Wong G.K."/>
            <person name="Wymore A."/>
            <person name="Zhang Y."/>
            <person name="Zimmer A.D."/>
            <person name="Quatrano R.S."/>
            <person name="Mayer K.F.X."/>
            <person name="Goodstein D."/>
            <person name="Casacuberta J.M."/>
            <person name="Vandepoele K."/>
            <person name="Reski R."/>
            <person name="Cuming A.C."/>
            <person name="Tuskan G.A."/>
            <person name="Maumus F."/>
            <person name="Salse J."/>
            <person name="Schmutz J."/>
            <person name="Rensing S.A."/>
        </authorList>
    </citation>
    <scope>NUCLEOTIDE SEQUENCE [LARGE SCALE GENOMIC DNA]</scope>
    <source>
        <strain evidence="1 2">cv. Gransden 2004</strain>
    </source>
</reference>
<dbReference type="AlphaFoldDB" id="A0A7I4F3K6"/>
<dbReference type="EMBL" id="ABEU02000014">
    <property type="status" value="NOT_ANNOTATED_CDS"/>
    <property type="molecule type" value="Genomic_DNA"/>
</dbReference>
<evidence type="ECO:0000313" key="2">
    <source>
        <dbReference type="Proteomes" id="UP000006727"/>
    </source>
</evidence>
<keyword evidence="2" id="KW-1185">Reference proteome</keyword>
<organism evidence="1 2">
    <name type="scientific">Physcomitrium patens</name>
    <name type="common">Spreading-leaved earth moss</name>
    <name type="synonym">Physcomitrella patens</name>
    <dbReference type="NCBI Taxonomy" id="3218"/>
    <lineage>
        <taxon>Eukaryota</taxon>
        <taxon>Viridiplantae</taxon>
        <taxon>Streptophyta</taxon>
        <taxon>Embryophyta</taxon>
        <taxon>Bryophyta</taxon>
        <taxon>Bryophytina</taxon>
        <taxon>Bryopsida</taxon>
        <taxon>Funariidae</taxon>
        <taxon>Funariales</taxon>
        <taxon>Funariaceae</taxon>
        <taxon>Physcomitrium</taxon>
    </lineage>
</organism>